<organism evidence="2 3">
    <name type="scientific">Pontibacillus marinus BH030004 = DSM 16465</name>
    <dbReference type="NCBI Taxonomy" id="1385511"/>
    <lineage>
        <taxon>Bacteria</taxon>
        <taxon>Bacillati</taxon>
        <taxon>Bacillota</taxon>
        <taxon>Bacilli</taxon>
        <taxon>Bacillales</taxon>
        <taxon>Bacillaceae</taxon>
        <taxon>Pontibacillus</taxon>
    </lineage>
</organism>
<feature type="transmembrane region" description="Helical" evidence="1">
    <location>
        <begin position="68"/>
        <end position="88"/>
    </location>
</feature>
<keyword evidence="3" id="KW-1185">Reference proteome</keyword>
<dbReference type="EMBL" id="AVPF01000014">
    <property type="protein sequence ID" value="KGX89545.1"/>
    <property type="molecule type" value="Genomic_DNA"/>
</dbReference>
<sequence>MGIRFIKLATIYFLIGIGLGIFMEMAHDHALMGVHAHINLVGWVSMALFGLLYHYFPQLANNKLGKAHFWLHNLSLPLFMLGLGFLLYGNESLLLLVIVGSNVLAISVIVFVVNVFKNLKVDTS</sequence>
<gene>
    <name evidence="2" type="ORF">N783_05430</name>
</gene>
<feature type="transmembrane region" description="Helical" evidence="1">
    <location>
        <begin position="5"/>
        <end position="23"/>
    </location>
</feature>
<accession>A0A0A5GEK8</accession>
<dbReference type="RefSeq" id="WP_027445557.1">
    <property type="nucleotide sequence ID" value="NZ_AULJ01000012.1"/>
</dbReference>
<keyword evidence="1" id="KW-1133">Transmembrane helix</keyword>
<dbReference type="InterPro" id="IPR036927">
    <property type="entry name" value="Cyt_c_oxase-like_su1_sf"/>
</dbReference>
<evidence type="ECO:0000256" key="1">
    <source>
        <dbReference type="SAM" id="Phobius"/>
    </source>
</evidence>
<dbReference type="Gene3D" id="1.20.210.10">
    <property type="entry name" value="Cytochrome c oxidase-like, subunit I domain"/>
    <property type="match status" value="1"/>
</dbReference>
<keyword evidence="1" id="KW-0472">Membrane</keyword>
<keyword evidence="1" id="KW-0812">Transmembrane</keyword>
<evidence type="ECO:0000313" key="2">
    <source>
        <dbReference type="EMBL" id="KGX89545.1"/>
    </source>
</evidence>
<evidence type="ECO:0000313" key="3">
    <source>
        <dbReference type="Proteomes" id="UP000030403"/>
    </source>
</evidence>
<feature type="transmembrane region" description="Helical" evidence="1">
    <location>
        <begin position="94"/>
        <end position="116"/>
    </location>
</feature>
<protein>
    <recommendedName>
        <fullName evidence="4">Cytochrome c oxidase</fullName>
    </recommendedName>
</protein>
<dbReference type="SUPFAM" id="SSF81442">
    <property type="entry name" value="Cytochrome c oxidase subunit I-like"/>
    <property type="match status" value="1"/>
</dbReference>
<name>A0A0A5GEK8_9BACI</name>
<dbReference type="STRING" id="1385511.GCA_000425225_01200"/>
<evidence type="ECO:0008006" key="4">
    <source>
        <dbReference type="Google" id="ProtNLM"/>
    </source>
</evidence>
<comment type="caution">
    <text evidence="2">The sequence shown here is derived from an EMBL/GenBank/DDBJ whole genome shotgun (WGS) entry which is preliminary data.</text>
</comment>
<dbReference type="Proteomes" id="UP000030403">
    <property type="component" value="Unassembled WGS sequence"/>
</dbReference>
<dbReference type="eggNOG" id="COG3278">
    <property type="taxonomic scope" value="Bacteria"/>
</dbReference>
<dbReference type="AlphaFoldDB" id="A0A0A5GEK8"/>
<proteinExistence type="predicted"/>
<reference evidence="2 3" key="1">
    <citation type="submission" date="2013-08" db="EMBL/GenBank/DDBJ databases">
        <authorList>
            <person name="Huang J."/>
            <person name="Wang G."/>
        </authorList>
    </citation>
    <scope>NUCLEOTIDE SEQUENCE [LARGE SCALE GENOMIC DNA]</scope>
    <source>
        <strain evidence="2 3">BH030004</strain>
    </source>
</reference>
<feature type="transmembrane region" description="Helical" evidence="1">
    <location>
        <begin position="35"/>
        <end position="56"/>
    </location>
</feature>
<dbReference type="OrthoDB" id="9808748at2"/>